<organism evidence="2 3">
    <name type="scientific">Enteractinococcus helveticum</name>
    <dbReference type="NCBI Taxonomy" id="1837282"/>
    <lineage>
        <taxon>Bacteria</taxon>
        <taxon>Bacillati</taxon>
        <taxon>Actinomycetota</taxon>
        <taxon>Actinomycetes</taxon>
        <taxon>Micrococcales</taxon>
        <taxon>Micrococcaceae</taxon>
    </lineage>
</organism>
<dbReference type="Pfam" id="PF02566">
    <property type="entry name" value="OsmC"/>
    <property type="match status" value="1"/>
</dbReference>
<dbReference type="InterPro" id="IPR036102">
    <property type="entry name" value="OsmC/Ohrsf"/>
</dbReference>
<evidence type="ECO:0000313" key="3">
    <source>
        <dbReference type="Proteomes" id="UP000078292"/>
    </source>
</evidence>
<dbReference type="SUPFAM" id="SSF82784">
    <property type="entry name" value="OsmC-like"/>
    <property type="match status" value="1"/>
</dbReference>
<feature type="region of interest" description="Disordered" evidence="1">
    <location>
        <begin position="1"/>
        <end position="51"/>
    </location>
</feature>
<comment type="caution">
    <text evidence="2">The sequence shown here is derived from an EMBL/GenBank/DDBJ whole genome shotgun (WGS) entry which is preliminary data.</text>
</comment>
<feature type="compositionally biased region" description="Polar residues" evidence="1">
    <location>
        <begin position="20"/>
        <end position="33"/>
    </location>
</feature>
<keyword evidence="3" id="KW-1185">Reference proteome</keyword>
<evidence type="ECO:0000256" key="1">
    <source>
        <dbReference type="SAM" id="MobiDB-lite"/>
    </source>
</evidence>
<sequence length="145" mass="15364">MPRPVTNSAKAVWNGDLKSGSGTTSLETSQLGTFPTHWKARSEESERGTTSPEELIGAALATCFSMQFSNMLAENGTPPTTIESTANVTFNIAEGGITGIELINNSTIENIEDADFQRLANEAKETCPVSKALQGVEITLNATLA</sequence>
<dbReference type="Proteomes" id="UP000078292">
    <property type="component" value="Unassembled WGS sequence"/>
</dbReference>
<gene>
    <name evidence="2" type="ORF">A6F49_16205</name>
</gene>
<evidence type="ECO:0000313" key="2">
    <source>
        <dbReference type="EMBL" id="OAV59393.1"/>
    </source>
</evidence>
<protein>
    <submittedName>
        <fullName evidence="2">Peroxiredoxin</fullName>
    </submittedName>
</protein>
<dbReference type="RefSeq" id="WP_043058664.1">
    <property type="nucleotide sequence ID" value="NZ_LXEY01000022.1"/>
</dbReference>
<dbReference type="GO" id="GO:0004601">
    <property type="term" value="F:peroxidase activity"/>
    <property type="evidence" value="ECO:0007669"/>
    <property type="project" value="InterPro"/>
</dbReference>
<dbReference type="EMBL" id="LXEY01000022">
    <property type="protein sequence ID" value="OAV59393.1"/>
    <property type="molecule type" value="Genomic_DNA"/>
</dbReference>
<accession>A0A1B7LWH4</accession>
<dbReference type="InterPro" id="IPR015946">
    <property type="entry name" value="KH_dom-like_a/b"/>
</dbReference>
<dbReference type="InterPro" id="IPR052707">
    <property type="entry name" value="OsmC_Ohr_Peroxiredoxin"/>
</dbReference>
<dbReference type="STRING" id="1837282.A6F49_16205"/>
<proteinExistence type="predicted"/>
<dbReference type="PANTHER" id="PTHR42830:SF1">
    <property type="entry name" value="OSMOTICALLY INDUCIBLE FAMILY PROTEIN"/>
    <property type="match status" value="1"/>
</dbReference>
<dbReference type="OrthoDB" id="9807532at2"/>
<dbReference type="PANTHER" id="PTHR42830">
    <property type="entry name" value="OSMOTICALLY INDUCIBLE FAMILY PROTEIN"/>
    <property type="match status" value="1"/>
</dbReference>
<dbReference type="Gene3D" id="3.30.300.20">
    <property type="match status" value="1"/>
</dbReference>
<reference evidence="2 3" key="1">
    <citation type="submission" date="2016-04" db="EMBL/GenBank/DDBJ databases">
        <title>First whole genome shotgun sequence of the bacterium Enteractinococcus sp. strain UASWS1574.</title>
        <authorList>
            <person name="Crovadore J."/>
            <person name="Chablais R."/>
            <person name="Lefort F."/>
        </authorList>
    </citation>
    <scope>NUCLEOTIDE SEQUENCE [LARGE SCALE GENOMIC DNA]</scope>
    <source>
        <strain evidence="2 3">UASWS1574</strain>
    </source>
</reference>
<dbReference type="NCBIfam" id="TIGR03562">
    <property type="entry name" value="osmo_induc_OsmC"/>
    <property type="match status" value="1"/>
</dbReference>
<name>A0A1B7LWH4_9MICC</name>
<dbReference type="InterPro" id="IPR003718">
    <property type="entry name" value="OsmC/Ohr_fam"/>
</dbReference>
<dbReference type="AlphaFoldDB" id="A0A1B7LWH4"/>
<dbReference type="GO" id="GO:0006979">
    <property type="term" value="P:response to oxidative stress"/>
    <property type="evidence" value="ECO:0007669"/>
    <property type="project" value="InterPro"/>
</dbReference>
<dbReference type="InterPro" id="IPR019904">
    <property type="entry name" value="Peroxiredoxin_OsmC"/>
</dbReference>